<gene>
    <name evidence="2" type="ordered locus">Geob_2660</name>
</gene>
<dbReference type="PANTHER" id="PTHR36304">
    <property type="entry name" value="DOMAIN GTPASE-ACTIVATING PROTEIN, PUTATIVE-RELATED-RELATED"/>
    <property type="match status" value="1"/>
</dbReference>
<dbReference type="HOGENOM" id="CLU_031961_0_0_7"/>
<reference evidence="2 3" key="1">
    <citation type="submission" date="2009-01" db="EMBL/GenBank/DDBJ databases">
        <title>Complete sequence of Geobacter sp. FRC-32.</title>
        <authorList>
            <consortium name="US DOE Joint Genome Institute"/>
            <person name="Lucas S."/>
            <person name="Copeland A."/>
            <person name="Lapidus A."/>
            <person name="Glavina del Rio T."/>
            <person name="Dalin E."/>
            <person name="Tice H."/>
            <person name="Bruce D."/>
            <person name="Goodwin L."/>
            <person name="Pitluck S."/>
            <person name="Saunders E."/>
            <person name="Brettin T."/>
            <person name="Detter J.C."/>
            <person name="Han C."/>
            <person name="Larimer F."/>
            <person name="Land M."/>
            <person name="Hauser L."/>
            <person name="Kyrpides N."/>
            <person name="Ovchinnikova G."/>
            <person name="Kostka J."/>
            <person name="Richardson P."/>
        </authorList>
    </citation>
    <scope>NUCLEOTIDE SEQUENCE [LARGE SCALE GENOMIC DNA]</scope>
    <source>
        <strain evidence="3">DSM 22248 / JCM 15807 / FRC-32</strain>
    </source>
</reference>
<dbReference type="Proteomes" id="UP000007721">
    <property type="component" value="Chromosome"/>
</dbReference>
<dbReference type="InterPro" id="IPR037257">
    <property type="entry name" value="T2SS_E_N_sf"/>
</dbReference>
<organism evidence="2 3">
    <name type="scientific">Geotalea daltonii (strain DSM 22248 / JCM 15807 / FRC-32)</name>
    <name type="common">Geobacter daltonii</name>
    <dbReference type="NCBI Taxonomy" id="316067"/>
    <lineage>
        <taxon>Bacteria</taxon>
        <taxon>Pseudomonadati</taxon>
        <taxon>Thermodesulfobacteriota</taxon>
        <taxon>Desulfuromonadia</taxon>
        <taxon>Geobacterales</taxon>
        <taxon>Geobacteraceae</taxon>
        <taxon>Geotalea</taxon>
    </lineage>
</organism>
<feature type="domain" description="PatA-like N-terminal" evidence="1">
    <location>
        <begin position="5"/>
        <end position="80"/>
    </location>
</feature>
<dbReference type="EMBL" id="CP001390">
    <property type="protein sequence ID" value="ACM21010.1"/>
    <property type="molecule type" value="Genomic_DNA"/>
</dbReference>
<dbReference type="PANTHER" id="PTHR36304:SF4">
    <property type="entry name" value="DUF4388 DOMAIN-CONTAINING PROTEIN"/>
    <property type="match status" value="1"/>
</dbReference>
<evidence type="ECO:0000313" key="2">
    <source>
        <dbReference type="EMBL" id="ACM21010.1"/>
    </source>
</evidence>
<dbReference type="AlphaFoldDB" id="B9M1C8"/>
<accession>B9M1C8</accession>
<keyword evidence="3" id="KW-1185">Reference proteome</keyword>
<dbReference type="KEGG" id="geo:Geob_2660"/>
<dbReference type="OrthoDB" id="5392507at2"/>
<dbReference type="SUPFAM" id="SSF160246">
    <property type="entry name" value="EspE N-terminal domain-like"/>
    <property type="match status" value="1"/>
</dbReference>
<dbReference type="InterPro" id="IPR025497">
    <property type="entry name" value="PatA-like_N"/>
</dbReference>
<evidence type="ECO:0000259" key="1">
    <source>
        <dbReference type="Pfam" id="PF14332"/>
    </source>
</evidence>
<dbReference type="eggNOG" id="COG1846">
    <property type="taxonomic scope" value="Bacteria"/>
</dbReference>
<name>B9M1C8_GEODF</name>
<evidence type="ECO:0000313" key="3">
    <source>
        <dbReference type="Proteomes" id="UP000007721"/>
    </source>
</evidence>
<protein>
    <recommendedName>
        <fullName evidence="1">PatA-like N-terminal domain-containing protein</fullName>
    </recommendedName>
</protein>
<dbReference type="STRING" id="316067.Geob_2660"/>
<proteinExistence type="predicted"/>
<dbReference type="RefSeq" id="WP_012647739.1">
    <property type="nucleotide sequence ID" value="NC_011979.1"/>
</dbReference>
<dbReference type="Pfam" id="PF14332">
    <property type="entry name" value="DUF4388"/>
    <property type="match status" value="2"/>
</dbReference>
<sequence length="585" mass="64367">MSFVGDLEHLPIVDLIQLLHSTKKSGTLGLKSKRGQSQIVFNEGYIVSANHHNNSIQVGQILVDLNAISAAQLENALQEQKNAGNNRKPLIATLIENGLINRDTAFKGLEMLIEMTIVDVLTWTTGTFELEIDKLTVSDEYRYFPDTLKETLNLNTQSILMDALRIYDEKKRDGTLNEPTFVTSDAEQPGFLECESDAPLISASDLGLDDLDSLDKKIPEVFTGVKFFDPAEDLRQRLKEELLDVPADQQQKLVSYMVDLCGNAPKKDPGSPRIPGPVVIIFSCDRLITNLLSAACKADELAVFTTDNETDLDPIIDQTLAKKASPVLIIDSFGTDEKYSRLINSKLTAYKTLSVIKLVSGDINSSLAALKDGVRTIFPKPDINKSKVGFAEGSINFTESFRSYMQKNSFSSDANIPLDAFNRCIHDLGIAQEIPDLSFALLKFISEIFERSITFIVANGELIAERGIGIRSDKSTGATAPLRFKVSLAPISVFQKAIDDLKISFEHGEDEALISLYEEIGPPAETRVLVVPIVSFGRVIALTYADFGAKAATPAPTDMIASLSKHASLIFDNILMRKKLEKQAQ</sequence>
<feature type="domain" description="PatA-like N-terminal" evidence="1">
    <location>
        <begin position="86"/>
        <end position="171"/>
    </location>
</feature>